<feature type="non-terminal residue" evidence="2">
    <location>
        <position position="147"/>
    </location>
</feature>
<feature type="compositionally biased region" description="Basic residues" evidence="1">
    <location>
        <begin position="94"/>
        <end position="110"/>
    </location>
</feature>
<gene>
    <name evidence="2" type="ORF">BC938DRAFT_477689</name>
</gene>
<protein>
    <submittedName>
        <fullName evidence="2">Uncharacterized protein</fullName>
    </submittedName>
</protein>
<comment type="caution">
    <text evidence="2">The sequence shown here is derived from an EMBL/GenBank/DDBJ whole genome shotgun (WGS) entry which is preliminary data.</text>
</comment>
<feature type="region of interest" description="Disordered" evidence="1">
    <location>
        <begin position="67"/>
        <end position="147"/>
    </location>
</feature>
<dbReference type="EMBL" id="RBNJ01002888">
    <property type="protein sequence ID" value="RUS31502.1"/>
    <property type="molecule type" value="Genomic_DNA"/>
</dbReference>
<evidence type="ECO:0000313" key="2">
    <source>
        <dbReference type="EMBL" id="RUS31502.1"/>
    </source>
</evidence>
<sequence length="147" mass="16042">METEANDIPPMEPLPICDTVTSTAAPSSNSDSPTSQNPSSDPSPLPYCVLEIVITPELRKTLDRIAAASSVDPATFTSSDVDSEADRNHEARKAARKAKTKAAKMKKQKRRAEGMAGEEGEPSSLKDKAHKKPKYDGKEKEREMEKE</sequence>
<dbReference type="AlphaFoldDB" id="A0A433QNY7"/>
<name>A0A433QNY7_9FUNG</name>
<reference evidence="2 3" key="1">
    <citation type="journal article" date="2018" name="New Phytol.">
        <title>Phylogenomics of Endogonaceae and evolution of mycorrhizas within Mucoromycota.</title>
        <authorList>
            <person name="Chang Y."/>
            <person name="Desiro A."/>
            <person name="Na H."/>
            <person name="Sandor L."/>
            <person name="Lipzen A."/>
            <person name="Clum A."/>
            <person name="Barry K."/>
            <person name="Grigoriev I.V."/>
            <person name="Martin F.M."/>
            <person name="Stajich J.E."/>
            <person name="Smith M.E."/>
            <person name="Bonito G."/>
            <person name="Spatafora J.W."/>
        </authorList>
    </citation>
    <scope>NUCLEOTIDE SEQUENCE [LARGE SCALE GENOMIC DNA]</scope>
    <source>
        <strain evidence="2 3">AD002</strain>
    </source>
</reference>
<accession>A0A433QNY7</accession>
<proteinExistence type="predicted"/>
<feature type="compositionally biased region" description="Basic and acidic residues" evidence="1">
    <location>
        <begin position="134"/>
        <end position="147"/>
    </location>
</feature>
<evidence type="ECO:0000256" key="1">
    <source>
        <dbReference type="SAM" id="MobiDB-lite"/>
    </source>
</evidence>
<feature type="region of interest" description="Disordered" evidence="1">
    <location>
        <begin position="1"/>
        <end position="46"/>
    </location>
</feature>
<feature type="compositionally biased region" description="Basic and acidic residues" evidence="1">
    <location>
        <begin position="84"/>
        <end position="93"/>
    </location>
</feature>
<dbReference type="Proteomes" id="UP000274822">
    <property type="component" value="Unassembled WGS sequence"/>
</dbReference>
<organism evidence="2 3">
    <name type="scientific">Jimgerdemannia flammicorona</name>
    <dbReference type="NCBI Taxonomy" id="994334"/>
    <lineage>
        <taxon>Eukaryota</taxon>
        <taxon>Fungi</taxon>
        <taxon>Fungi incertae sedis</taxon>
        <taxon>Mucoromycota</taxon>
        <taxon>Mucoromycotina</taxon>
        <taxon>Endogonomycetes</taxon>
        <taxon>Endogonales</taxon>
        <taxon>Endogonaceae</taxon>
        <taxon>Jimgerdemannia</taxon>
    </lineage>
</organism>
<feature type="compositionally biased region" description="Polar residues" evidence="1">
    <location>
        <begin position="19"/>
        <end position="42"/>
    </location>
</feature>
<evidence type="ECO:0000313" key="3">
    <source>
        <dbReference type="Proteomes" id="UP000274822"/>
    </source>
</evidence>
<keyword evidence="3" id="KW-1185">Reference proteome</keyword>